<dbReference type="GO" id="GO:0005886">
    <property type="term" value="C:plasma membrane"/>
    <property type="evidence" value="ECO:0007669"/>
    <property type="project" value="TreeGrafter"/>
</dbReference>
<keyword evidence="2" id="KW-0479">Metal-binding</keyword>
<dbReference type="InterPro" id="IPR004017">
    <property type="entry name" value="Cys_rich_dom"/>
</dbReference>
<dbReference type="AlphaFoldDB" id="A0A166D613"/>
<feature type="domain" description="Cysteine-rich" evidence="6">
    <location>
        <begin position="2"/>
        <end position="81"/>
    </location>
</feature>
<dbReference type="PATRIC" id="fig|49547.3.peg.318"/>
<dbReference type="Proteomes" id="UP000077245">
    <property type="component" value="Unassembled WGS sequence"/>
</dbReference>
<dbReference type="OrthoDB" id="42878at2157"/>
<dbReference type="GO" id="GO:0051539">
    <property type="term" value="F:4 iron, 4 sulfur cluster binding"/>
    <property type="evidence" value="ECO:0007669"/>
    <property type="project" value="UniProtKB-KW"/>
</dbReference>
<dbReference type="EMBL" id="LWMV01000044">
    <property type="protein sequence ID" value="KZX15243.1"/>
    <property type="molecule type" value="Genomic_DNA"/>
</dbReference>
<evidence type="ECO:0000256" key="1">
    <source>
        <dbReference type="ARBA" id="ARBA00022485"/>
    </source>
</evidence>
<comment type="caution">
    <text evidence="7">The sequence shown here is derived from an EMBL/GenBank/DDBJ whole genome shotgun (WGS) entry which is preliminary data.</text>
</comment>
<evidence type="ECO:0000256" key="4">
    <source>
        <dbReference type="ARBA" id="ARBA00023004"/>
    </source>
</evidence>
<keyword evidence="5" id="KW-0411">Iron-sulfur</keyword>
<protein>
    <submittedName>
        <fullName evidence="7">Lactate utilization protein A</fullName>
    </submittedName>
</protein>
<dbReference type="Pfam" id="PF02754">
    <property type="entry name" value="CCG"/>
    <property type="match status" value="2"/>
</dbReference>
<keyword evidence="3" id="KW-0560">Oxidoreductase</keyword>
<gene>
    <name evidence="7" type="primary">lutA_1</name>
    <name evidence="7" type="ORF">MBCUR_03030</name>
</gene>
<proteinExistence type="predicted"/>
<dbReference type="PANTHER" id="PTHR43255:SF1">
    <property type="entry name" value="IRON-SULFUR-BINDING OXIDOREDUCTASE FADF-RELATED"/>
    <property type="match status" value="1"/>
</dbReference>
<feature type="domain" description="Cysteine-rich" evidence="6">
    <location>
        <begin position="187"/>
        <end position="273"/>
    </location>
</feature>
<dbReference type="RefSeq" id="WP_067089337.1">
    <property type="nucleotide sequence ID" value="NZ_LWMV01000044.1"/>
</dbReference>
<name>A0A166D613_9EURY</name>
<keyword evidence="4" id="KW-0408">Iron</keyword>
<evidence type="ECO:0000256" key="3">
    <source>
        <dbReference type="ARBA" id="ARBA00023002"/>
    </source>
</evidence>
<evidence type="ECO:0000259" key="6">
    <source>
        <dbReference type="Pfam" id="PF02754"/>
    </source>
</evidence>
<keyword evidence="8" id="KW-1185">Reference proteome</keyword>
<evidence type="ECO:0000313" key="8">
    <source>
        <dbReference type="Proteomes" id="UP000077245"/>
    </source>
</evidence>
<keyword evidence="1" id="KW-0004">4Fe-4S</keyword>
<dbReference type="GO" id="GO:0016491">
    <property type="term" value="F:oxidoreductase activity"/>
    <property type="evidence" value="ECO:0007669"/>
    <property type="project" value="UniProtKB-KW"/>
</dbReference>
<sequence length="311" mass="35727">MLYFRGCSARIKLNEIADSTEKLLRLFNIKFDLLDNEKCCGSVLLRTGLENESKELIKENISTFKGKTILVSCAGCYNTLKHDYKRLFNLDIEVIHVSQFFNNLLNEILFESKINNKLNCNEFSFNNKSNINYNINSNINSNINFYIDPNFFSILSSNLKESKLEIFKKDNSNKLDIFKYNPDFKTVTYHDPCHLGRHSGIYDAPRELIKKFANIKEMASNKENALCCGAGGGVKSGYDDLSNKMASNRIKEAEDTGVDTIVTGCPFCKLNLKENSNLNVLDLSEFVYRNITQFYDDFLIKQEYNNKNNIK</sequence>
<dbReference type="GO" id="GO:0046872">
    <property type="term" value="F:metal ion binding"/>
    <property type="evidence" value="ECO:0007669"/>
    <property type="project" value="UniProtKB-KW"/>
</dbReference>
<reference evidence="7 8" key="1">
    <citation type="submission" date="2016-04" db="EMBL/GenBank/DDBJ databases">
        <title>Genome sequence of Methanobrevibacter curvatus DSM 11111.</title>
        <authorList>
            <person name="Poehlein A."/>
            <person name="Seedorf H."/>
            <person name="Daniel R."/>
        </authorList>
    </citation>
    <scope>NUCLEOTIDE SEQUENCE [LARGE SCALE GENOMIC DNA]</scope>
    <source>
        <strain evidence="7 8">DSM 11111</strain>
    </source>
</reference>
<dbReference type="InterPro" id="IPR051460">
    <property type="entry name" value="HdrC_iron-sulfur_subunit"/>
</dbReference>
<dbReference type="STRING" id="49547.MBCUR_03030"/>
<evidence type="ECO:0000256" key="2">
    <source>
        <dbReference type="ARBA" id="ARBA00022723"/>
    </source>
</evidence>
<accession>A0A166D613</accession>
<organism evidence="7 8">
    <name type="scientific">Methanobrevibacter curvatus</name>
    <dbReference type="NCBI Taxonomy" id="49547"/>
    <lineage>
        <taxon>Archaea</taxon>
        <taxon>Methanobacteriati</taxon>
        <taxon>Methanobacteriota</taxon>
        <taxon>Methanomada group</taxon>
        <taxon>Methanobacteria</taxon>
        <taxon>Methanobacteriales</taxon>
        <taxon>Methanobacteriaceae</taxon>
        <taxon>Methanobrevibacter</taxon>
    </lineage>
</organism>
<dbReference type="PANTHER" id="PTHR43255">
    <property type="entry name" value="IRON-SULFUR-BINDING OXIDOREDUCTASE FADF-RELATED-RELATED"/>
    <property type="match status" value="1"/>
</dbReference>
<evidence type="ECO:0000313" key="7">
    <source>
        <dbReference type="EMBL" id="KZX15243.1"/>
    </source>
</evidence>
<evidence type="ECO:0000256" key="5">
    <source>
        <dbReference type="ARBA" id="ARBA00023014"/>
    </source>
</evidence>